<sequence length="188" mass="19007">MSDVSALASLLGVFEPLAQRAASSPALPSIFGAFESTPFPNGVTHYAVGGALVGLGVAIIYLATAITAGNSTFLETTLSYVSDLPRFNEPTYVASRDWRVVLALSTVAGAGLYTLLLGSPWTTDVGWWRLAVGGFLVGVGTRVGKGCTMGHGVCGLGSGSRVSMVNVAVFVGVAIVTALAVAAAGVSP</sequence>
<reference evidence="10" key="3">
    <citation type="submission" date="2021-03" db="EMBL/GenBank/DDBJ databases">
        <title>Genomic Encyclopedia of Type Strains, Phase IV (KMG-IV): sequencing the most valuable type-strain genomes for metagenomic binning, comparative biology and taxonomic classification.</title>
        <authorList>
            <person name="Goeker M."/>
        </authorList>
    </citation>
    <scope>NUCLEOTIDE SEQUENCE</scope>
    <source>
        <strain evidence="10">DSM 22443</strain>
    </source>
</reference>
<evidence type="ECO:0000256" key="5">
    <source>
        <dbReference type="ARBA" id="ARBA00022692"/>
    </source>
</evidence>
<protein>
    <submittedName>
        <fullName evidence="10">Putative membrane protein YedE/YeeE</fullName>
    </submittedName>
</protein>
<gene>
    <name evidence="9" type="ORF">GCM10009017_12020</name>
    <name evidence="10" type="ORF">J2752_001656</name>
</gene>
<keyword evidence="6 8" id="KW-1133">Transmembrane helix</keyword>
<evidence type="ECO:0000256" key="3">
    <source>
        <dbReference type="ARBA" id="ARBA00022475"/>
    </source>
</evidence>
<dbReference type="Proteomes" id="UP000614609">
    <property type="component" value="Unassembled WGS sequence"/>
</dbReference>
<accession>A0A830FYS8</accession>
<proteinExistence type="predicted"/>
<evidence type="ECO:0000256" key="8">
    <source>
        <dbReference type="SAM" id="Phobius"/>
    </source>
</evidence>
<evidence type="ECO:0000256" key="7">
    <source>
        <dbReference type="ARBA" id="ARBA00023136"/>
    </source>
</evidence>
<feature type="transmembrane region" description="Helical" evidence="8">
    <location>
        <begin position="165"/>
        <end position="186"/>
    </location>
</feature>
<feature type="transmembrane region" description="Helical" evidence="8">
    <location>
        <begin position="100"/>
        <end position="121"/>
    </location>
</feature>
<dbReference type="Proteomes" id="UP000765891">
    <property type="component" value="Unassembled WGS sequence"/>
</dbReference>
<dbReference type="EMBL" id="BMOO01000002">
    <property type="protein sequence ID" value="GGM63580.1"/>
    <property type="molecule type" value="Genomic_DNA"/>
</dbReference>
<feature type="transmembrane region" description="Helical" evidence="8">
    <location>
        <begin position="127"/>
        <end position="144"/>
    </location>
</feature>
<evidence type="ECO:0000313" key="9">
    <source>
        <dbReference type="EMBL" id="GGM63580.1"/>
    </source>
</evidence>
<comment type="caution">
    <text evidence="9">The sequence shown here is derived from an EMBL/GenBank/DDBJ whole genome shotgun (WGS) entry which is preliminary data.</text>
</comment>
<keyword evidence="3" id="KW-1003">Cell membrane</keyword>
<keyword evidence="4" id="KW-0997">Cell inner membrane</keyword>
<reference evidence="9" key="2">
    <citation type="submission" date="2020-09" db="EMBL/GenBank/DDBJ databases">
        <authorList>
            <person name="Sun Q."/>
            <person name="Ohkuma M."/>
        </authorList>
    </citation>
    <scope>NUCLEOTIDE SEQUENCE</scope>
    <source>
        <strain evidence="9">JCM 16108</strain>
    </source>
</reference>
<dbReference type="EMBL" id="JAGGKO010000002">
    <property type="protein sequence ID" value="MBP1954744.1"/>
    <property type="molecule type" value="Genomic_DNA"/>
</dbReference>
<dbReference type="AlphaFoldDB" id="A0A830FYS8"/>
<evidence type="ECO:0000256" key="6">
    <source>
        <dbReference type="ARBA" id="ARBA00022989"/>
    </source>
</evidence>
<keyword evidence="5 8" id="KW-0812">Transmembrane</keyword>
<dbReference type="PANTHER" id="PTHR30574:SF1">
    <property type="entry name" value="SULPHUR TRANSPORT DOMAIN-CONTAINING PROTEIN"/>
    <property type="match status" value="1"/>
</dbReference>
<name>A0A830FYS8_9EURY</name>
<evidence type="ECO:0000313" key="11">
    <source>
        <dbReference type="Proteomes" id="UP000614609"/>
    </source>
</evidence>
<evidence type="ECO:0000313" key="10">
    <source>
        <dbReference type="EMBL" id="MBP1954744.1"/>
    </source>
</evidence>
<dbReference type="GO" id="GO:0005886">
    <property type="term" value="C:plasma membrane"/>
    <property type="evidence" value="ECO:0007669"/>
    <property type="project" value="UniProtKB-SubCell"/>
</dbReference>
<keyword evidence="7 8" id="KW-0472">Membrane</keyword>
<dbReference type="InterPro" id="IPR007272">
    <property type="entry name" value="Sulf_transp_TsuA/YedE"/>
</dbReference>
<organism evidence="9 11">
    <name type="scientific">Halarchaeum rubridurum</name>
    <dbReference type="NCBI Taxonomy" id="489911"/>
    <lineage>
        <taxon>Archaea</taxon>
        <taxon>Methanobacteriati</taxon>
        <taxon>Methanobacteriota</taxon>
        <taxon>Stenosarchaea group</taxon>
        <taxon>Halobacteria</taxon>
        <taxon>Halobacteriales</taxon>
        <taxon>Halobacteriaceae</taxon>
    </lineage>
</organism>
<evidence type="ECO:0000256" key="4">
    <source>
        <dbReference type="ARBA" id="ARBA00022519"/>
    </source>
</evidence>
<dbReference type="PANTHER" id="PTHR30574">
    <property type="entry name" value="INNER MEMBRANE PROTEIN YEDE"/>
    <property type="match status" value="1"/>
</dbReference>
<keyword evidence="11" id="KW-1185">Reference proteome</keyword>
<feature type="transmembrane region" description="Helical" evidence="8">
    <location>
        <begin position="44"/>
        <end position="63"/>
    </location>
</feature>
<dbReference type="Pfam" id="PF04143">
    <property type="entry name" value="Sulf_transp"/>
    <property type="match status" value="1"/>
</dbReference>
<evidence type="ECO:0000256" key="2">
    <source>
        <dbReference type="ARBA" id="ARBA00022448"/>
    </source>
</evidence>
<keyword evidence="2" id="KW-0813">Transport</keyword>
<comment type="subcellular location">
    <subcellularLocation>
        <location evidence="1">Cell inner membrane</location>
        <topology evidence="1">Multi-pass membrane protein</topology>
    </subcellularLocation>
</comment>
<reference evidence="9" key="1">
    <citation type="journal article" date="2014" name="Int. J. Syst. Evol. Microbiol.">
        <title>Complete genome sequence of Corynebacterium casei LMG S-19264T (=DSM 44701T), isolated from a smear-ripened cheese.</title>
        <authorList>
            <consortium name="US DOE Joint Genome Institute (JGI-PGF)"/>
            <person name="Walter F."/>
            <person name="Albersmeier A."/>
            <person name="Kalinowski J."/>
            <person name="Ruckert C."/>
        </authorList>
    </citation>
    <scope>NUCLEOTIDE SEQUENCE</scope>
    <source>
        <strain evidence="9">JCM 16108</strain>
    </source>
</reference>
<evidence type="ECO:0000256" key="1">
    <source>
        <dbReference type="ARBA" id="ARBA00004429"/>
    </source>
</evidence>